<evidence type="ECO:0000313" key="12">
    <source>
        <dbReference type="Proteomes" id="UP000001449"/>
    </source>
</evidence>
<feature type="transmembrane region" description="Helical" evidence="10">
    <location>
        <begin position="38"/>
        <end position="58"/>
    </location>
</feature>
<dbReference type="GO" id="GO:0005739">
    <property type="term" value="C:mitochondrion"/>
    <property type="evidence" value="ECO:0000318"/>
    <property type="project" value="GO_Central"/>
</dbReference>
<evidence type="ECO:0000256" key="9">
    <source>
        <dbReference type="ARBA" id="ARBA00023264"/>
    </source>
</evidence>
<dbReference type="GO" id="GO:0043337">
    <property type="term" value="F:cardiolipin synthase (CMP-forming)"/>
    <property type="evidence" value="ECO:0000318"/>
    <property type="project" value="GO_Central"/>
</dbReference>
<evidence type="ECO:0000256" key="10">
    <source>
        <dbReference type="SAM" id="Phobius"/>
    </source>
</evidence>
<dbReference type="GeneID" id="7449788"/>
<keyword evidence="8" id="KW-0594">Phospholipid biosynthesis</keyword>
<evidence type="ECO:0000256" key="6">
    <source>
        <dbReference type="ARBA" id="ARBA00023098"/>
    </source>
</evidence>
<comment type="subcellular location">
    <subcellularLocation>
        <location evidence="1">Membrane</location>
        <topology evidence="1">Multi-pass membrane protein</topology>
    </subcellularLocation>
</comment>
<accession>B8BQV7</accession>
<keyword evidence="2" id="KW-0444">Lipid biosynthesis</keyword>
<dbReference type="PANTHER" id="PTHR14269:SF60">
    <property type="entry name" value="CARDIOLIPIN SYNTHASE (CMP-FORMING)"/>
    <property type="match status" value="1"/>
</dbReference>
<dbReference type="GO" id="GO:0016020">
    <property type="term" value="C:membrane"/>
    <property type="evidence" value="ECO:0007669"/>
    <property type="project" value="UniProtKB-SubCell"/>
</dbReference>
<dbReference type="PIRSF" id="PIRSF000847">
    <property type="entry name" value="Phos_ph_gly_syn"/>
    <property type="match status" value="1"/>
</dbReference>
<dbReference type="InterPro" id="IPR000462">
    <property type="entry name" value="CDP-OH_P_trans"/>
</dbReference>
<feature type="transmembrane region" description="Helical" evidence="10">
    <location>
        <begin position="6"/>
        <end position="26"/>
    </location>
</feature>
<dbReference type="EMBL" id="CM000638">
    <property type="protein sequence ID" value="EED96428.1"/>
    <property type="molecule type" value="Genomic_DNA"/>
</dbReference>
<dbReference type="GO" id="GO:0008444">
    <property type="term" value="F:CDP-diacylglycerol-glycerol-3-phosphate 3-phosphatidyltransferase activity"/>
    <property type="evidence" value="ECO:0007669"/>
    <property type="project" value="InterPro"/>
</dbReference>
<proteinExistence type="predicted"/>
<dbReference type="AlphaFoldDB" id="B8BQV7"/>
<dbReference type="RefSeq" id="XP_002286787.1">
    <property type="nucleotide sequence ID" value="XM_002286751.1"/>
</dbReference>
<dbReference type="InterPro" id="IPR004570">
    <property type="entry name" value="Phosphatidylglycerol_P_synth"/>
</dbReference>
<keyword evidence="12" id="KW-1185">Reference proteome</keyword>
<evidence type="ECO:0000256" key="5">
    <source>
        <dbReference type="ARBA" id="ARBA00022989"/>
    </source>
</evidence>
<keyword evidence="7 10" id="KW-0472">Membrane</keyword>
<feature type="non-terminal residue" evidence="11">
    <location>
        <position position="198"/>
    </location>
</feature>
<feature type="transmembrane region" description="Helical" evidence="10">
    <location>
        <begin position="78"/>
        <end position="103"/>
    </location>
</feature>
<evidence type="ECO:0000256" key="4">
    <source>
        <dbReference type="ARBA" id="ARBA00022692"/>
    </source>
</evidence>
<evidence type="ECO:0000256" key="2">
    <source>
        <dbReference type="ARBA" id="ARBA00022516"/>
    </source>
</evidence>
<reference evidence="11 12" key="1">
    <citation type="journal article" date="2004" name="Science">
        <title>The genome of the diatom Thalassiosira pseudonana: ecology, evolution, and metabolism.</title>
        <authorList>
            <person name="Armbrust E.V."/>
            <person name="Berges J.A."/>
            <person name="Bowler C."/>
            <person name="Green B.R."/>
            <person name="Martinez D."/>
            <person name="Putnam N.H."/>
            <person name="Zhou S."/>
            <person name="Allen A.E."/>
            <person name="Apt K.E."/>
            <person name="Bechner M."/>
            <person name="Brzezinski M.A."/>
            <person name="Chaal B.K."/>
            <person name="Chiovitti A."/>
            <person name="Davis A.K."/>
            <person name="Demarest M.S."/>
            <person name="Detter J.C."/>
            <person name="Glavina T."/>
            <person name="Goodstein D."/>
            <person name="Hadi M.Z."/>
            <person name="Hellsten U."/>
            <person name="Hildebrand M."/>
            <person name="Jenkins B.D."/>
            <person name="Jurka J."/>
            <person name="Kapitonov V.V."/>
            <person name="Kroger N."/>
            <person name="Lau W.W."/>
            <person name="Lane T.W."/>
            <person name="Larimer F.W."/>
            <person name="Lippmeier J.C."/>
            <person name="Lucas S."/>
            <person name="Medina M."/>
            <person name="Montsant A."/>
            <person name="Obornik M."/>
            <person name="Parker M.S."/>
            <person name="Palenik B."/>
            <person name="Pazour G.J."/>
            <person name="Richardson P.M."/>
            <person name="Rynearson T.A."/>
            <person name="Saito M.A."/>
            <person name="Schwartz D.C."/>
            <person name="Thamatrakoln K."/>
            <person name="Valentin K."/>
            <person name="Vardi A."/>
            <person name="Wilkerson F.P."/>
            <person name="Rokhsar D.S."/>
        </authorList>
    </citation>
    <scope>NUCLEOTIDE SEQUENCE [LARGE SCALE GENOMIC DNA]</scope>
    <source>
        <strain evidence="11 12">CCMP1335</strain>
    </source>
</reference>
<dbReference type="eggNOG" id="KOG1617">
    <property type="taxonomic scope" value="Eukaryota"/>
</dbReference>
<protein>
    <submittedName>
        <fullName evidence="11">Cdp-alcohol phosphatidyl transferase</fullName>
    </submittedName>
</protein>
<gene>
    <name evidence="11" type="ORF">THAPSDRAFT_260941</name>
</gene>
<keyword evidence="6" id="KW-0443">Lipid metabolism</keyword>
<dbReference type="Gene3D" id="1.20.120.1760">
    <property type="match status" value="1"/>
</dbReference>
<dbReference type="OMA" id="ENIAVMD"/>
<evidence type="ECO:0000256" key="8">
    <source>
        <dbReference type="ARBA" id="ARBA00023209"/>
    </source>
</evidence>
<dbReference type="GO" id="GO:0032049">
    <property type="term" value="P:cardiolipin biosynthetic process"/>
    <property type="evidence" value="ECO:0000318"/>
    <property type="project" value="GO_Central"/>
</dbReference>
<dbReference type="PANTHER" id="PTHR14269">
    <property type="entry name" value="CDP-DIACYLGLYCEROL--GLYCEROL-3-PHOSPHATE 3-PHOSPHATIDYLTRANSFERASE-RELATED"/>
    <property type="match status" value="1"/>
</dbReference>
<dbReference type="InParanoid" id="B8BQV7"/>
<dbReference type="STRING" id="35128.B8BQV7"/>
<sequence>KQLSSPPNLLTLSRIIATPYLSYMLISHNNNFSSTPIFALSLFLAMGFTDFLDGYIARTFPSTATVLGTYLDPFADKVFINVMSLTLWFTGTLPGMLVGLWVVRDVGMLSTTYWVVRKETSKKHNDDDSENIAVMDPQRTPLKVQASFMSKVNTTLQIGLIALGIAGELPFVDIPPEYMTGLCWLTAGTTIGSSLGYL</sequence>
<keyword evidence="4 10" id="KW-0812">Transmembrane</keyword>
<dbReference type="PaxDb" id="35128-Thaps260941"/>
<name>B8BQV7_THAPS</name>
<organism evidence="11 12">
    <name type="scientific">Thalassiosira pseudonana</name>
    <name type="common">Marine diatom</name>
    <name type="synonym">Cyclotella nana</name>
    <dbReference type="NCBI Taxonomy" id="35128"/>
    <lineage>
        <taxon>Eukaryota</taxon>
        <taxon>Sar</taxon>
        <taxon>Stramenopiles</taxon>
        <taxon>Ochrophyta</taxon>
        <taxon>Bacillariophyta</taxon>
        <taxon>Coscinodiscophyceae</taxon>
        <taxon>Thalassiosirophycidae</taxon>
        <taxon>Thalassiosirales</taxon>
        <taxon>Thalassiosiraceae</taxon>
        <taxon>Thalassiosira</taxon>
    </lineage>
</organism>
<dbReference type="Proteomes" id="UP000001449">
    <property type="component" value="Chromosome 1"/>
</dbReference>
<dbReference type="InterPro" id="IPR043130">
    <property type="entry name" value="CDP-OH_PTrfase_TM_dom"/>
</dbReference>
<reference evidence="11 12" key="2">
    <citation type="journal article" date="2008" name="Nature">
        <title>The Phaeodactylum genome reveals the evolutionary history of diatom genomes.</title>
        <authorList>
            <person name="Bowler C."/>
            <person name="Allen A.E."/>
            <person name="Badger J.H."/>
            <person name="Grimwood J."/>
            <person name="Jabbari K."/>
            <person name="Kuo A."/>
            <person name="Maheswari U."/>
            <person name="Martens C."/>
            <person name="Maumus F."/>
            <person name="Otillar R.P."/>
            <person name="Rayko E."/>
            <person name="Salamov A."/>
            <person name="Vandepoele K."/>
            <person name="Beszteri B."/>
            <person name="Gruber A."/>
            <person name="Heijde M."/>
            <person name="Katinka M."/>
            <person name="Mock T."/>
            <person name="Valentin K."/>
            <person name="Verret F."/>
            <person name="Berges J.A."/>
            <person name="Brownlee C."/>
            <person name="Cadoret J.P."/>
            <person name="Chiovitti A."/>
            <person name="Choi C.J."/>
            <person name="Coesel S."/>
            <person name="De Martino A."/>
            <person name="Detter J.C."/>
            <person name="Durkin C."/>
            <person name="Falciatore A."/>
            <person name="Fournet J."/>
            <person name="Haruta M."/>
            <person name="Huysman M.J."/>
            <person name="Jenkins B.D."/>
            <person name="Jiroutova K."/>
            <person name="Jorgensen R.E."/>
            <person name="Joubert Y."/>
            <person name="Kaplan A."/>
            <person name="Kroger N."/>
            <person name="Kroth P.G."/>
            <person name="La Roche J."/>
            <person name="Lindquist E."/>
            <person name="Lommer M."/>
            <person name="Martin-Jezequel V."/>
            <person name="Lopez P.J."/>
            <person name="Lucas S."/>
            <person name="Mangogna M."/>
            <person name="McGinnis K."/>
            <person name="Medlin L.K."/>
            <person name="Montsant A."/>
            <person name="Oudot-Le Secq M.P."/>
            <person name="Napoli C."/>
            <person name="Obornik M."/>
            <person name="Parker M.S."/>
            <person name="Petit J.L."/>
            <person name="Porcel B.M."/>
            <person name="Poulsen N."/>
            <person name="Robison M."/>
            <person name="Rychlewski L."/>
            <person name="Rynearson T.A."/>
            <person name="Schmutz J."/>
            <person name="Shapiro H."/>
            <person name="Siaut M."/>
            <person name="Stanley M."/>
            <person name="Sussman M.R."/>
            <person name="Taylor A.R."/>
            <person name="Vardi A."/>
            <person name="von Dassow P."/>
            <person name="Vyverman W."/>
            <person name="Willis A."/>
            <person name="Wyrwicz L.S."/>
            <person name="Rokhsar D.S."/>
            <person name="Weissenbach J."/>
            <person name="Armbrust E.V."/>
            <person name="Green B.R."/>
            <person name="Van de Peer Y."/>
            <person name="Grigoriev I.V."/>
        </authorList>
    </citation>
    <scope>NUCLEOTIDE SEQUENCE [LARGE SCALE GENOMIC DNA]</scope>
    <source>
        <strain evidence="11 12">CCMP1335</strain>
    </source>
</reference>
<dbReference type="Pfam" id="PF01066">
    <property type="entry name" value="CDP-OH_P_transf"/>
    <property type="match status" value="1"/>
</dbReference>
<evidence type="ECO:0000313" key="11">
    <source>
        <dbReference type="EMBL" id="EED96428.1"/>
    </source>
</evidence>
<evidence type="ECO:0000256" key="1">
    <source>
        <dbReference type="ARBA" id="ARBA00004141"/>
    </source>
</evidence>
<keyword evidence="9" id="KW-1208">Phospholipid metabolism</keyword>
<feature type="non-terminal residue" evidence="11">
    <location>
        <position position="1"/>
    </location>
</feature>
<dbReference type="HOGENOM" id="CLU_051314_0_2_1"/>
<evidence type="ECO:0000256" key="3">
    <source>
        <dbReference type="ARBA" id="ARBA00022679"/>
    </source>
</evidence>
<evidence type="ECO:0000256" key="7">
    <source>
        <dbReference type="ARBA" id="ARBA00023136"/>
    </source>
</evidence>
<dbReference type="InterPro" id="IPR050324">
    <property type="entry name" value="CDP-alcohol_PTase-I"/>
</dbReference>
<keyword evidence="5 10" id="KW-1133">Transmembrane helix</keyword>
<dbReference type="KEGG" id="tps:THAPSDRAFT_260941"/>
<keyword evidence="3 11" id="KW-0808">Transferase</keyword>